<dbReference type="Pfam" id="PF10294">
    <property type="entry name" value="Methyltransf_16"/>
    <property type="match status" value="1"/>
</dbReference>
<dbReference type="InterPro" id="IPR019410">
    <property type="entry name" value="Methyltransf_16"/>
</dbReference>
<dbReference type="Proteomes" id="UP001054902">
    <property type="component" value="Unassembled WGS sequence"/>
</dbReference>
<name>A0AAD3CGA9_9STRA</name>
<dbReference type="AlphaFoldDB" id="A0AAD3CGA9"/>
<dbReference type="InterPro" id="IPR029063">
    <property type="entry name" value="SAM-dependent_MTases_sf"/>
</dbReference>
<proteinExistence type="predicted"/>
<evidence type="ECO:0000313" key="2">
    <source>
        <dbReference type="Proteomes" id="UP001054902"/>
    </source>
</evidence>
<dbReference type="EMBL" id="BLLK01000020">
    <property type="protein sequence ID" value="GFH45308.1"/>
    <property type="molecule type" value="Genomic_DNA"/>
</dbReference>
<gene>
    <name evidence="1" type="ORF">CTEN210_01782</name>
</gene>
<accession>A0AAD3CGA9</accession>
<dbReference type="PANTHER" id="PTHR14614">
    <property type="entry name" value="HEPATOCELLULAR CARCINOMA-ASSOCIATED ANTIGEN"/>
    <property type="match status" value="1"/>
</dbReference>
<organism evidence="1 2">
    <name type="scientific">Chaetoceros tenuissimus</name>
    <dbReference type="NCBI Taxonomy" id="426638"/>
    <lineage>
        <taxon>Eukaryota</taxon>
        <taxon>Sar</taxon>
        <taxon>Stramenopiles</taxon>
        <taxon>Ochrophyta</taxon>
        <taxon>Bacillariophyta</taxon>
        <taxon>Coscinodiscophyceae</taxon>
        <taxon>Chaetocerotophycidae</taxon>
        <taxon>Chaetocerotales</taxon>
        <taxon>Chaetocerotaceae</taxon>
        <taxon>Chaetoceros</taxon>
    </lineage>
</organism>
<keyword evidence="2" id="KW-1185">Reference proteome</keyword>
<dbReference type="SUPFAM" id="SSF53335">
    <property type="entry name" value="S-adenosyl-L-methionine-dependent methyltransferases"/>
    <property type="match status" value="1"/>
</dbReference>
<reference evidence="1 2" key="1">
    <citation type="journal article" date="2021" name="Sci. Rep.">
        <title>The genome of the diatom Chaetoceros tenuissimus carries an ancient integrated fragment of an extant virus.</title>
        <authorList>
            <person name="Hongo Y."/>
            <person name="Kimura K."/>
            <person name="Takaki Y."/>
            <person name="Yoshida Y."/>
            <person name="Baba S."/>
            <person name="Kobayashi G."/>
            <person name="Nagasaki K."/>
            <person name="Hano T."/>
            <person name="Tomaru Y."/>
        </authorList>
    </citation>
    <scope>NUCLEOTIDE SEQUENCE [LARGE SCALE GENOMIC DNA]</scope>
    <source>
        <strain evidence="1 2">NIES-3715</strain>
    </source>
</reference>
<comment type="caution">
    <text evidence="1">The sequence shown here is derived from an EMBL/GenBank/DDBJ whole genome shotgun (WGS) entry which is preliminary data.</text>
</comment>
<dbReference type="Gene3D" id="3.40.50.150">
    <property type="entry name" value="Vaccinia Virus protein VP39"/>
    <property type="match status" value="1"/>
</dbReference>
<evidence type="ECO:0008006" key="3">
    <source>
        <dbReference type="Google" id="ProtNLM"/>
    </source>
</evidence>
<protein>
    <recommendedName>
        <fullName evidence="3">Calmodulin-lysine N-methyltransferase</fullName>
    </recommendedName>
</protein>
<sequence>MQKILVVFEWQHEVHKIRIEIDSDVKRKDLMQAIISYLNQDDHLQLNESDIAIEIYHPVVGFQTLMNEDEIENIVEIFGKRIRCIVHDKRIGASAGQRKEETLLIKGRFFEYDPNGMEFAGKNLIIKEDCNNREEDGTGLNVWDGSLLLARYLERNQKLVQNKNVLELGCGPAVAGISAAVLGASEVILSDLEYSLPLVRQNVEINHQSIHESGCQKVHCMEIDWFNPPEVDSISSISQQKDKAFPQVILIADCVWLDELVNPLMNTVEKLSDLDTSILITYQRRGKKAHDIFWGRMKEIFSSIVEIDTKKDCNIEKPESIFLYMCHK</sequence>
<evidence type="ECO:0000313" key="1">
    <source>
        <dbReference type="EMBL" id="GFH45308.1"/>
    </source>
</evidence>